<evidence type="ECO:0000313" key="2">
    <source>
        <dbReference type="Proteomes" id="UP000266634"/>
    </source>
</evidence>
<comment type="caution">
    <text evidence="1">The sequence shown here is derived from an EMBL/GenBank/DDBJ whole genome shotgun (WGS) entry which is preliminary data.</text>
</comment>
<sequence length="39" mass="3854">ADELAIALPAGLPAGDLARILTDVAERLGPALGWSPATA</sequence>
<dbReference type="Proteomes" id="UP000266634">
    <property type="component" value="Unassembled WGS sequence"/>
</dbReference>
<proteinExistence type="predicted"/>
<dbReference type="EMBL" id="QWEA01000372">
    <property type="protein sequence ID" value="RIJ29934.1"/>
    <property type="molecule type" value="Genomic_DNA"/>
</dbReference>
<name>A0A399RHI5_9MICO</name>
<reference evidence="1 2" key="1">
    <citation type="submission" date="2018-08" db="EMBL/GenBank/DDBJ databases">
        <title>Genome Sequence of Clavibacter michiganensis Subspecies type strains, and the Atypical Peach-Colored Strains Isolated from Tomato.</title>
        <authorList>
            <person name="Osdaghi E."/>
            <person name="Portier P."/>
            <person name="Briand M."/>
            <person name="Jacques M.-A."/>
        </authorList>
    </citation>
    <scope>NUCLEOTIDE SEQUENCE [LARGE SCALE GENOMIC DNA]</scope>
    <source>
        <strain evidence="1 2">CFBP 6488</strain>
    </source>
</reference>
<feature type="non-terminal residue" evidence="1">
    <location>
        <position position="1"/>
    </location>
</feature>
<accession>A0A399RHI5</accession>
<organism evidence="1 2">
    <name type="scientific">Clavibacter michiganensis subsp. insidiosus</name>
    <dbReference type="NCBI Taxonomy" id="33014"/>
    <lineage>
        <taxon>Bacteria</taxon>
        <taxon>Bacillati</taxon>
        <taxon>Actinomycetota</taxon>
        <taxon>Actinomycetes</taxon>
        <taxon>Micrococcales</taxon>
        <taxon>Microbacteriaceae</taxon>
        <taxon>Clavibacter</taxon>
    </lineage>
</organism>
<dbReference type="AlphaFoldDB" id="A0A399RHI5"/>
<evidence type="ECO:0000313" key="1">
    <source>
        <dbReference type="EMBL" id="RIJ29934.1"/>
    </source>
</evidence>
<protein>
    <submittedName>
        <fullName evidence="1">LLM class flavin-dependent oxidoreductase</fullName>
    </submittedName>
</protein>
<gene>
    <name evidence="1" type="ORF">DZF93_09900</name>
</gene>